<proteinExistence type="predicted"/>
<dbReference type="eggNOG" id="COG0509">
    <property type="taxonomic scope" value="Bacteria"/>
</dbReference>
<dbReference type="CDD" id="cd06848">
    <property type="entry name" value="GCS_H"/>
    <property type="match status" value="1"/>
</dbReference>
<dbReference type="GO" id="GO:0005960">
    <property type="term" value="C:glycine cleavage complex"/>
    <property type="evidence" value="ECO:0007669"/>
    <property type="project" value="InterPro"/>
</dbReference>
<dbReference type="AlphaFoldDB" id="D3DHU1"/>
<dbReference type="OrthoDB" id="14320at2"/>
<organism evidence="3 4">
    <name type="scientific">Hydrogenobacter thermophilus (strain DSM 6534 / IAM 12695 / TK-6)</name>
    <dbReference type="NCBI Taxonomy" id="608538"/>
    <lineage>
        <taxon>Bacteria</taxon>
        <taxon>Pseudomonadati</taxon>
        <taxon>Aquificota</taxon>
        <taxon>Aquificia</taxon>
        <taxon>Aquificales</taxon>
        <taxon>Aquificaceae</taxon>
        <taxon>Hydrogenobacter</taxon>
    </lineage>
</organism>
<dbReference type="InterPro" id="IPR000089">
    <property type="entry name" value="Biotin_lipoyl"/>
</dbReference>
<dbReference type="Pfam" id="PF01597">
    <property type="entry name" value="GCV_H"/>
    <property type="match status" value="1"/>
</dbReference>
<dbReference type="STRING" id="608538.HTH_0934"/>
<dbReference type="GO" id="GO:0019464">
    <property type="term" value="P:glycine decarboxylation via glycine cleavage system"/>
    <property type="evidence" value="ECO:0007669"/>
    <property type="project" value="InterPro"/>
</dbReference>
<dbReference type="GO" id="GO:0005829">
    <property type="term" value="C:cytosol"/>
    <property type="evidence" value="ECO:0007669"/>
    <property type="project" value="TreeGrafter"/>
</dbReference>
<evidence type="ECO:0000259" key="2">
    <source>
        <dbReference type="PROSITE" id="PS50968"/>
    </source>
</evidence>
<name>D3DHU1_HYDTT</name>
<reference evidence="3 4" key="1">
    <citation type="journal article" date="2010" name="J. Bacteriol.">
        <title>Complete genome sequence of the thermophilic, obligately chemolithoautotrophic hydrogen-oxidizing bacterium Hydrogenobacter thermophilus TK-6.</title>
        <authorList>
            <person name="Arai H."/>
            <person name="Kanbe H."/>
            <person name="Ishii M."/>
            <person name="Igarashi Y."/>
        </authorList>
    </citation>
    <scope>NUCLEOTIDE SEQUENCE [LARGE SCALE GENOMIC DNA]</scope>
    <source>
        <strain evidence="4">DSM 6534 / IAM 12695 / TK-6 [Tokyo]</strain>
    </source>
</reference>
<sequence length="174" mass="19647">MISRRDVLKFFLSSSLFSWAKKMEDIVIKGCVVKRDRLYRVNEDRMLFQWVKEEGRGVYSVGFMSILASLAYPLYSIKIKPVGTVLEYDDNLAVIEAGKRVSTFPTPIGGKVVEINASLEKDPSPIVSSPYETWIVKIASSDVESLKRLKTADEIAKVVESIIIREGIECLPKR</sequence>
<evidence type="ECO:0000313" key="4">
    <source>
        <dbReference type="Proteomes" id="UP000002574"/>
    </source>
</evidence>
<evidence type="ECO:0000313" key="3">
    <source>
        <dbReference type="EMBL" id="BAI69393.1"/>
    </source>
</evidence>
<accession>D3DHU1</accession>
<dbReference type="PANTHER" id="PTHR11715">
    <property type="entry name" value="GLYCINE CLEAVAGE SYSTEM H PROTEIN"/>
    <property type="match status" value="1"/>
</dbReference>
<dbReference type="PROSITE" id="PS50968">
    <property type="entry name" value="BIOTINYL_LIPOYL"/>
    <property type="match status" value="1"/>
</dbReference>
<keyword evidence="4" id="KW-1185">Reference proteome</keyword>
<dbReference type="InterPro" id="IPR002930">
    <property type="entry name" value="GCV_H"/>
</dbReference>
<dbReference type="InterPro" id="IPR033753">
    <property type="entry name" value="GCV_H/Fam206"/>
</dbReference>
<keyword evidence="1" id="KW-0450">Lipoyl</keyword>
<dbReference type="EMBL" id="AP011112">
    <property type="protein sequence ID" value="BAI69393.1"/>
    <property type="molecule type" value="Genomic_DNA"/>
</dbReference>
<dbReference type="KEGG" id="hth:HTH_0934"/>
<feature type="domain" description="Lipoyl-binding" evidence="2">
    <location>
        <begin position="58"/>
        <end position="139"/>
    </location>
</feature>
<dbReference type="Proteomes" id="UP000002574">
    <property type="component" value="Chromosome"/>
</dbReference>
<dbReference type="Gene3D" id="2.40.50.100">
    <property type="match status" value="1"/>
</dbReference>
<dbReference type="KEGG" id="hte:Hydth_0930"/>
<dbReference type="InterPro" id="IPR011053">
    <property type="entry name" value="Single_hybrid_motif"/>
</dbReference>
<dbReference type="GO" id="GO:0009249">
    <property type="term" value="P:protein lipoylation"/>
    <property type="evidence" value="ECO:0007669"/>
    <property type="project" value="TreeGrafter"/>
</dbReference>
<protein>
    <submittedName>
        <fullName evidence="3">Glycine cleavage system protein H</fullName>
    </submittedName>
</protein>
<dbReference type="PANTHER" id="PTHR11715:SF3">
    <property type="entry name" value="GLYCINE CLEAVAGE SYSTEM H PROTEIN-RELATED"/>
    <property type="match status" value="1"/>
</dbReference>
<evidence type="ECO:0000256" key="1">
    <source>
        <dbReference type="ARBA" id="ARBA00022823"/>
    </source>
</evidence>
<dbReference type="SUPFAM" id="SSF51230">
    <property type="entry name" value="Single hybrid motif"/>
    <property type="match status" value="1"/>
</dbReference>
<dbReference type="RefSeq" id="WP_012963573.1">
    <property type="nucleotide sequence ID" value="NC_013799.1"/>
</dbReference>
<gene>
    <name evidence="3" type="primary">gcvH1</name>
    <name evidence="3" type="ordered locus">HTH_0934</name>
</gene>